<name>A0A9X1IQ63_9SPHN</name>
<gene>
    <name evidence="2" type="ORF">KK488_06050</name>
</gene>
<evidence type="ECO:0000313" key="2">
    <source>
        <dbReference type="EMBL" id="MBT2186507.1"/>
    </source>
</evidence>
<comment type="caution">
    <text evidence="2">The sequence shown here is derived from an EMBL/GenBank/DDBJ whole genome shotgun (WGS) entry which is preliminary data.</text>
</comment>
<protein>
    <submittedName>
        <fullName evidence="2">Uncharacterized protein</fullName>
    </submittedName>
</protein>
<proteinExistence type="predicted"/>
<dbReference type="RefSeq" id="WP_214622236.1">
    <property type="nucleotide sequence ID" value="NZ_JAHGAW010000003.1"/>
</dbReference>
<evidence type="ECO:0000256" key="1">
    <source>
        <dbReference type="SAM" id="SignalP"/>
    </source>
</evidence>
<feature type="chain" id="PRO_5040949634" evidence="1">
    <location>
        <begin position="29"/>
        <end position="198"/>
    </location>
</feature>
<reference evidence="2" key="1">
    <citation type="submission" date="2021-05" db="EMBL/GenBank/DDBJ databases">
        <title>Genome of Sphingobium sp. strain.</title>
        <authorList>
            <person name="Fan R."/>
        </authorList>
    </citation>
    <scope>NUCLEOTIDE SEQUENCE</scope>
    <source>
        <strain evidence="2">H33</strain>
    </source>
</reference>
<accession>A0A9X1IQ63</accession>
<dbReference type="AlphaFoldDB" id="A0A9X1IQ63"/>
<dbReference type="EMBL" id="JAHGAW010000003">
    <property type="protein sequence ID" value="MBT2186507.1"/>
    <property type="molecule type" value="Genomic_DNA"/>
</dbReference>
<keyword evidence="1" id="KW-0732">Signal</keyword>
<sequence length="198" mass="20176">MTPIFLSSRTILCLAVGLLLGGCAQSRAVKTAPASYAAEPALAVAQLLAAAEMVVAQPGADKPALAPTLAALDALGAHSAANEADPVPQWRALVPGGQSAPPMRGRMLGPAYRRGTVEAGARVTLDQLFDGGRQARVAVATPGALPVGMAVLDGAGKPVCPSIARQGQCNWVPPFSARHQIVISNPGAKPAVYYLVID</sequence>
<organism evidence="2 3">
    <name type="scientific">Sphingobium nicotianae</name>
    <dbReference type="NCBI Taxonomy" id="2782607"/>
    <lineage>
        <taxon>Bacteria</taxon>
        <taxon>Pseudomonadati</taxon>
        <taxon>Pseudomonadota</taxon>
        <taxon>Alphaproteobacteria</taxon>
        <taxon>Sphingomonadales</taxon>
        <taxon>Sphingomonadaceae</taxon>
        <taxon>Sphingobium</taxon>
    </lineage>
</organism>
<dbReference type="Proteomes" id="UP001138757">
    <property type="component" value="Unassembled WGS sequence"/>
</dbReference>
<keyword evidence="3" id="KW-1185">Reference proteome</keyword>
<feature type="signal peptide" evidence="1">
    <location>
        <begin position="1"/>
        <end position="28"/>
    </location>
</feature>
<evidence type="ECO:0000313" key="3">
    <source>
        <dbReference type="Proteomes" id="UP001138757"/>
    </source>
</evidence>